<dbReference type="PANTHER" id="PTHR31293">
    <property type="entry name" value="RNI-LIKE SUPERFAMILY PROTEIN"/>
    <property type="match status" value="1"/>
</dbReference>
<proteinExistence type="predicted"/>
<dbReference type="InterPro" id="IPR053781">
    <property type="entry name" value="F-box_AtFBL13-like"/>
</dbReference>
<dbReference type="InterPro" id="IPR036047">
    <property type="entry name" value="F-box-like_dom_sf"/>
</dbReference>
<comment type="caution">
    <text evidence="3">The sequence shown here is derived from an EMBL/GenBank/DDBJ whole genome shotgun (WGS) entry which is preliminary data.</text>
</comment>
<keyword evidence="1" id="KW-0175">Coiled coil</keyword>
<dbReference type="PROSITE" id="PS50181">
    <property type="entry name" value="FBOX"/>
    <property type="match status" value="1"/>
</dbReference>
<dbReference type="Pfam" id="PF24758">
    <property type="entry name" value="LRR_At5g56370"/>
    <property type="match status" value="1"/>
</dbReference>
<gene>
    <name evidence="3" type="ORF">RD792_008866</name>
</gene>
<accession>A0ABR0DAJ5</accession>
<dbReference type="Pfam" id="PF08387">
    <property type="entry name" value="FBD"/>
    <property type="match status" value="1"/>
</dbReference>
<dbReference type="Proteomes" id="UP001291926">
    <property type="component" value="Unassembled WGS sequence"/>
</dbReference>
<dbReference type="SMART" id="SM00579">
    <property type="entry name" value="FBD"/>
    <property type="match status" value="1"/>
</dbReference>
<dbReference type="SUPFAM" id="SSF81383">
    <property type="entry name" value="F-box domain"/>
    <property type="match status" value="1"/>
</dbReference>
<feature type="coiled-coil region" evidence="1">
    <location>
        <begin position="467"/>
        <end position="501"/>
    </location>
</feature>
<dbReference type="Gene3D" id="1.20.1280.50">
    <property type="match status" value="1"/>
</dbReference>
<protein>
    <recommendedName>
        <fullName evidence="2">F-box domain-containing protein</fullName>
    </recommendedName>
</protein>
<reference evidence="3 4" key="1">
    <citation type="journal article" date="2023" name="bioRxiv">
        <title>Genome report: Whole genome sequence and annotation of Penstemon davidsonii.</title>
        <authorList>
            <person name="Ostevik K.L."/>
            <person name="Alabady M."/>
            <person name="Zhang M."/>
            <person name="Rausher M.D."/>
        </authorList>
    </citation>
    <scope>NUCLEOTIDE SEQUENCE [LARGE SCALE GENOMIC DNA]</scope>
    <source>
        <strain evidence="3">DNT005</strain>
        <tissue evidence="3">Whole leaf</tissue>
    </source>
</reference>
<dbReference type="Pfam" id="PF00646">
    <property type="entry name" value="F-box"/>
    <property type="match status" value="1"/>
</dbReference>
<dbReference type="InterPro" id="IPR006566">
    <property type="entry name" value="FBD"/>
</dbReference>
<dbReference type="SUPFAM" id="SSF52047">
    <property type="entry name" value="RNI-like"/>
    <property type="match status" value="1"/>
</dbReference>
<dbReference type="InterPro" id="IPR055294">
    <property type="entry name" value="FBL60-like"/>
</dbReference>
<keyword evidence="4" id="KW-1185">Reference proteome</keyword>
<evidence type="ECO:0000256" key="1">
    <source>
        <dbReference type="SAM" id="Coils"/>
    </source>
</evidence>
<evidence type="ECO:0000313" key="4">
    <source>
        <dbReference type="Proteomes" id="UP001291926"/>
    </source>
</evidence>
<dbReference type="InterPro" id="IPR001810">
    <property type="entry name" value="F-box_dom"/>
</dbReference>
<dbReference type="PANTHER" id="PTHR31293:SF12">
    <property type="entry name" value="RNI-LIKE SUPERFAMILY PROTEIN"/>
    <property type="match status" value="1"/>
</dbReference>
<name>A0ABR0DAJ5_9LAMI</name>
<dbReference type="SMART" id="SM00256">
    <property type="entry name" value="FBOX"/>
    <property type="match status" value="1"/>
</dbReference>
<feature type="domain" description="F-box" evidence="2">
    <location>
        <begin position="15"/>
        <end position="51"/>
    </location>
</feature>
<dbReference type="EMBL" id="JAYDYQ010002533">
    <property type="protein sequence ID" value="KAK4486197.1"/>
    <property type="molecule type" value="Genomic_DNA"/>
</dbReference>
<dbReference type="Gene3D" id="3.80.10.10">
    <property type="entry name" value="Ribonuclease Inhibitor"/>
    <property type="match status" value="1"/>
</dbReference>
<sequence length="532" mass="60593">MESIDSNSVEKVECLDRISNLPDSILGHILSYVPTKNAVATSILSTRWRNLFPFGVPPINIDLDDTLLLHPKKNESNSNSSTSFVDFVDKLLYKTLSHVPCVRDMILVFAKNYGDAKINFWVCAALRLKVQNLLLQSFMSNSTVFFHSLDGCKTLSKLQLGKNFDLCIPGNFTLPNLKSLRLDHLVFYEDESVHELLDGCPMLVHLLIYGCDWEDLETLYIHCPFLEDLFIEECSDESACHLSIDAPKLVGLIYRGYVPVNYYVDNFKSLVVAYIDVGPSPEQLENAFEEDKEEGEEYWDTIILINNLALERSSLPLPTFQNLIELTLGCMGICGWRLLASLLQSAPNLENLKIVKGFNECEGGFATIESSHPSLPVCLELHLKKIEFHDFNALDDEIKLVEYLLKYGNVLERMNFDSFPYEALSILKRFVMFPRRSKTCQILLTEELITEDGWTGFEKRMTMMKEINDNKAKLLKMRAEIASLKQERIAIEQKLMATEQMRHAITSTEACMAPPSNQFSSSNMDTQKLRVT</sequence>
<evidence type="ECO:0000313" key="3">
    <source>
        <dbReference type="EMBL" id="KAK4486197.1"/>
    </source>
</evidence>
<dbReference type="CDD" id="cd22160">
    <property type="entry name" value="F-box_AtFBL13-like"/>
    <property type="match status" value="1"/>
</dbReference>
<dbReference type="InterPro" id="IPR055411">
    <property type="entry name" value="LRR_FXL15/At3g58940/PEG3-like"/>
</dbReference>
<dbReference type="InterPro" id="IPR032675">
    <property type="entry name" value="LRR_dom_sf"/>
</dbReference>
<organism evidence="3 4">
    <name type="scientific">Penstemon davidsonii</name>
    <dbReference type="NCBI Taxonomy" id="160366"/>
    <lineage>
        <taxon>Eukaryota</taxon>
        <taxon>Viridiplantae</taxon>
        <taxon>Streptophyta</taxon>
        <taxon>Embryophyta</taxon>
        <taxon>Tracheophyta</taxon>
        <taxon>Spermatophyta</taxon>
        <taxon>Magnoliopsida</taxon>
        <taxon>eudicotyledons</taxon>
        <taxon>Gunneridae</taxon>
        <taxon>Pentapetalae</taxon>
        <taxon>asterids</taxon>
        <taxon>lamiids</taxon>
        <taxon>Lamiales</taxon>
        <taxon>Plantaginaceae</taxon>
        <taxon>Cheloneae</taxon>
        <taxon>Penstemon</taxon>
    </lineage>
</organism>
<evidence type="ECO:0000259" key="2">
    <source>
        <dbReference type="PROSITE" id="PS50181"/>
    </source>
</evidence>